<organism evidence="2 3">
    <name type="scientific">Cupriavidus malaysiensis</name>
    <dbReference type="NCBI Taxonomy" id="367825"/>
    <lineage>
        <taxon>Bacteria</taxon>
        <taxon>Pseudomonadati</taxon>
        <taxon>Pseudomonadota</taxon>
        <taxon>Betaproteobacteria</taxon>
        <taxon>Burkholderiales</taxon>
        <taxon>Burkholderiaceae</taxon>
        <taxon>Cupriavidus</taxon>
    </lineage>
</organism>
<keyword evidence="3" id="KW-1185">Reference proteome</keyword>
<proteinExistence type="predicted"/>
<dbReference type="InterPro" id="IPR036250">
    <property type="entry name" value="AcylCo_DH-like_C"/>
</dbReference>
<dbReference type="SUPFAM" id="SSF47203">
    <property type="entry name" value="Acyl-CoA dehydrogenase C-terminal domain-like"/>
    <property type="match status" value="1"/>
</dbReference>
<dbReference type="SUPFAM" id="SSF56645">
    <property type="entry name" value="Acyl-CoA dehydrogenase NM domain-like"/>
    <property type="match status" value="1"/>
</dbReference>
<accession>A0ABN4TW54</accession>
<dbReference type="RefSeq" id="WP_071072023.1">
    <property type="nucleotide sequence ID" value="NZ_CP017755.1"/>
</dbReference>
<dbReference type="Pfam" id="PF02771">
    <property type="entry name" value="Acyl-CoA_dh_N"/>
    <property type="match status" value="1"/>
</dbReference>
<dbReference type="EMBL" id="CP017755">
    <property type="protein sequence ID" value="AOZ09413.1"/>
    <property type="molecule type" value="Genomic_DNA"/>
</dbReference>
<dbReference type="InterPro" id="IPR009100">
    <property type="entry name" value="AcylCoA_DH/oxidase_NM_dom_sf"/>
</dbReference>
<dbReference type="Proteomes" id="UP000177515">
    <property type="component" value="Chromosome 2"/>
</dbReference>
<reference evidence="2 3" key="1">
    <citation type="submission" date="2016-10" db="EMBL/GenBank/DDBJ databases">
        <title>Complete genome sequences of three Cupriavidus strains isolated from various Malaysian environments.</title>
        <authorList>
            <person name="Abdullah A.A.-A."/>
            <person name="Shafie N.A.H."/>
            <person name="Lau N.S."/>
        </authorList>
    </citation>
    <scope>NUCLEOTIDE SEQUENCE [LARGE SCALE GENOMIC DNA]</scope>
    <source>
        <strain evidence="2 3">USMAA1020</strain>
    </source>
</reference>
<dbReference type="PANTHER" id="PTHR43884:SF12">
    <property type="entry name" value="ISOVALERYL-COA DEHYDROGENASE, MITOCHONDRIAL-RELATED"/>
    <property type="match status" value="1"/>
</dbReference>
<dbReference type="InterPro" id="IPR046373">
    <property type="entry name" value="Acyl-CoA_Oxase/DH_mid-dom_sf"/>
</dbReference>
<protein>
    <submittedName>
        <fullName evidence="2">Acyl-CoA dehydrogenase</fullName>
    </submittedName>
</protein>
<dbReference type="PANTHER" id="PTHR43884">
    <property type="entry name" value="ACYL-COA DEHYDROGENASE"/>
    <property type="match status" value="1"/>
</dbReference>
<evidence type="ECO:0000259" key="1">
    <source>
        <dbReference type="Pfam" id="PF02771"/>
    </source>
</evidence>
<feature type="domain" description="Acyl-CoA dehydrogenase/oxidase N-terminal" evidence="1">
    <location>
        <begin position="26"/>
        <end position="103"/>
    </location>
</feature>
<gene>
    <name evidence="2" type="ORF">BKK80_26955</name>
</gene>
<dbReference type="InterPro" id="IPR013786">
    <property type="entry name" value="AcylCoA_DH/ox_N"/>
</dbReference>
<evidence type="ECO:0000313" key="2">
    <source>
        <dbReference type="EMBL" id="AOZ09413.1"/>
    </source>
</evidence>
<dbReference type="Gene3D" id="2.40.110.10">
    <property type="entry name" value="Butyryl-CoA Dehydrogenase, subunit A, domain 2"/>
    <property type="match status" value="1"/>
</dbReference>
<evidence type="ECO:0000313" key="3">
    <source>
        <dbReference type="Proteomes" id="UP000177515"/>
    </source>
</evidence>
<dbReference type="Gene3D" id="1.10.540.10">
    <property type="entry name" value="Acyl-CoA dehydrogenase/oxidase, N-terminal domain"/>
    <property type="match status" value="1"/>
</dbReference>
<dbReference type="InterPro" id="IPR037069">
    <property type="entry name" value="AcylCoA_DH/ox_N_sf"/>
</dbReference>
<sequence>MTLDPELAAWLDAHADGLDCGSTDAAALLPRLATAGLIGAGVPIAAGGSGGSCSSAIGAVAALARHSQAAAFVLWAQRVFIEYLLQSPNRALAEAYLPGLLAGTTAGASGLSNAMKFLGGIEALQVEARRRTDGWQLDGRLPWATNLLAQRFVVAVAASDVAGGAPAVFAVPATQAGVQRSADLDLVGLRGTATAALALSQVPLGPEHLLHEDARSYLPRVRPAFLGMQCGLSIGLARRCLASVRGSEDSGRALLAEPAGAIAADLDAAAARLSAGVDAGAFVDAPRALFLLRIQLAELAQQAAQLELQARGGAGYLHGRHGGFARRWREAAFLPIVTPSLVQLRTELARGSARQAA</sequence>
<name>A0ABN4TW54_9BURK</name>